<name>A0A517T062_9BACT</name>
<dbReference type="Proteomes" id="UP000315003">
    <property type="component" value="Chromosome"/>
</dbReference>
<evidence type="ECO:0000313" key="2">
    <source>
        <dbReference type="Proteomes" id="UP000315003"/>
    </source>
</evidence>
<dbReference type="EMBL" id="CP036272">
    <property type="protein sequence ID" value="QDT61732.1"/>
    <property type="molecule type" value="Genomic_DNA"/>
</dbReference>
<reference evidence="1 2" key="1">
    <citation type="submission" date="2019-02" db="EMBL/GenBank/DDBJ databases">
        <title>Deep-cultivation of Planctomycetes and their phenomic and genomic characterization uncovers novel biology.</title>
        <authorList>
            <person name="Wiegand S."/>
            <person name="Jogler M."/>
            <person name="Boedeker C."/>
            <person name="Pinto D."/>
            <person name="Vollmers J."/>
            <person name="Rivas-Marin E."/>
            <person name="Kohn T."/>
            <person name="Peeters S.H."/>
            <person name="Heuer A."/>
            <person name="Rast P."/>
            <person name="Oberbeckmann S."/>
            <person name="Bunk B."/>
            <person name="Jeske O."/>
            <person name="Meyerdierks A."/>
            <person name="Storesund J.E."/>
            <person name="Kallscheuer N."/>
            <person name="Luecker S."/>
            <person name="Lage O.M."/>
            <person name="Pohl T."/>
            <person name="Merkel B.J."/>
            <person name="Hornburger P."/>
            <person name="Mueller R.-W."/>
            <person name="Bruemmer F."/>
            <person name="Labrenz M."/>
            <person name="Spormann A.M."/>
            <person name="Op den Camp H."/>
            <person name="Overmann J."/>
            <person name="Amann R."/>
            <person name="Jetten M.S.M."/>
            <person name="Mascher T."/>
            <person name="Medema M.H."/>
            <person name="Devos D.P."/>
            <person name="Kaster A.-K."/>
            <person name="Ovreas L."/>
            <person name="Rohde M."/>
            <person name="Galperin M.Y."/>
            <person name="Jogler C."/>
        </authorList>
    </citation>
    <scope>NUCLEOTIDE SEQUENCE [LARGE SCALE GENOMIC DNA]</scope>
    <source>
        <strain evidence="1 2">SV_7m_r</strain>
    </source>
</reference>
<keyword evidence="2" id="KW-1185">Reference proteome</keyword>
<evidence type="ECO:0000313" key="1">
    <source>
        <dbReference type="EMBL" id="QDT61732.1"/>
    </source>
</evidence>
<organism evidence="1 2">
    <name type="scientific">Stieleria bergensis</name>
    <dbReference type="NCBI Taxonomy" id="2528025"/>
    <lineage>
        <taxon>Bacteria</taxon>
        <taxon>Pseudomonadati</taxon>
        <taxon>Planctomycetota</taxon>
        <taxon>Planctomycetia</taxon>
        <taxon>Pirellulales</taxon>
        <taxon>Pirellulaceae</taxon>
        <taxon>Stieleria</taxon>
    </lineage>
</organism>
<gene>
    <name evidence="1" type="ORF">SV7mr_42720</name>
</gene>
<protein>
    <submittedName>
        <fullName evidence="1">Uncharacterized protein</fullName>
    </submittedName>
</protein>
<dbReference type="AlphaFoldDB" id="A0A517T062"/>
<proteinExistence type="predicted"/>
<accession>A0A517T062</accession>
<sequence length="92" mass="10499">MKSVLWLPFVNGKRYQSPTSLSYRNDCVNHAFWVRVFRHQTRPRRRSQAGIERFIQARLVPFFGGATSPDVPLILVWIQVAEVCNVQAGVGA</sequence>